<name>A0A9W8CC19_9POAL</name>
<dbReference type="AlphaFoldDB" id="A0A9W8CC19"/>
<sequence>MTNLLVIYYEEIERGFLCMFFLLSTKRKVLVHSVGSLSGMAFTLQVPTKPILEQFTTMLGLAVPTFSGHQGSDGYDIVGVQVGLGAGASVPYLDYEAAGPTVADAEQTASLMAIHALAAEYQVELQGINYPQVMVQRQQIATLQERVHDVESLCCELLSILRTGENDRTFLEQLNKRFFRRILELRKPVAALRRRDAESGSGSN</sequence>
<dbReference type="EMBL" id="MU630931">
    <property type="protein sequence ID" value="KAJ1253614.1"/>
    <property type="molecule type" value="Genomic_DNA"/>
</dbReference>
<gene>
    <name evidence="1" type="ORF">BS78_K226900</name>
</gene>
<dbReference type="EMBL" id="MU630931">
    <property type="protein sequence ID" value="KAJ1253613.1"/>
    <property type="molecule type" value="Genomic_DNA"/>
</dbReference>
<accession>A0A9W8CC19</accession>
<reference evidence="1 2" key="1">
    <citation type="submission" date="2022-10" db="EMBL/GenBank/DDBJ databases">
        <title>WGS assembly of Paspalum vaginatum 540-79.</title>
        <authorList>
            <person name="Sun G."/>
            <person name="Wase N."/>
            <person name="Shu S."/>
            <person name="Jenkins J."/>
            <person name="Zhou B."/>
            <person name="Torres-Rodriguez J."/>
            <person name="Chen C."/>
            <person name="Sandor L."/>
            <person name="Plott C."/>
            <person name="Yoshinga Y."/>
            <person name="Daum C."/>
            <person name="Qi P."/>
            <person name="Barry K."/>
            <person name="Lipzen A."/>
            <person name="Berry L."/>
            <person name="Pedersen C."/>
            <person name="Gottilla T."/>
            <person name="Foltz A."/>
            <person name="Yu H."/>
            <person name="O'Malley R."/>
            <person name="Zhang C."/>
            <person name="Devos K."/>
            <person name="Sigmon B."/>
            <person name="Yu B."/>
            <person name="Obata T."/>
            <person name="Schmutz J."/>
            <person name="Schnable J."/>
        </authorList>
    </citation>
    <scope>NUCLEOTIDE SEQUENCE [LARGE SCALE GENOMIC DNA]</scope>
    <source>
        <strain evidence="2">cv. 540-79</strain>
    </source>
</reference>
<evidence type="ECO:0000313" key="2">
    <source>
        <dbReference type="Proteomes" id="UP001164776"/>
    </source>
</evidence>
<evidence type="ECO:0000313" key="1">
    <source>
        <dbReference type="EMBL" id="KAJ1253614.1"/>
    </source>
</evidence>
<protein>
    <submittedName>
        <fullName evidence="1">Uncharacterized protein</fullName>
    </submittedName>
</protein>
<keyword evidence="2" id="KW-1185">Reference proteome</keyword>
<comment type="caution">
    <text evidence="1">The sequence shown here is derived from an EMBL/GenBank/DDBJ whole genome shotgun (WGS) entry which is preliminary data.</text>
</comment>
<organism evidence="1 2">
    <name type="scientific">Paspalum vaginatum</name>
    <name type="common">seashore paspalum</name>
    <dbReference type="NCBI Taxonomy" id="158149"/>
    <lineage>
        <taxon>Eukaryota</taxon>
        <taxon>Viridiplantae</taxon>
        <taxon>Streptophyta</taxon>
        <taxon>Embryophyta</taxon>
        <taxon>Tracheophyta</taxon>
        <taxon>Spermatophyta</taxon>
        <taxon>Magnoliopsida</taxon>
        <taxon>Liliopsida</taxon>
        <taxon>Poales</taxon>
        <taxon>Poaceae</taxon>
        <taxon>PACMAD clade</taxon>
        <taxon>Panicoideae</taxon>
        <taxon>Andropogonodae</taxon>
        <taxon>Paspaleae</taxon>
        <taxon>Paspalinae</taxon>
        <taxon>Paspalum</taxon>
    </lineage>
</organism>
<dbReference type="Proteomes" id="UP001164776">
    <property type="component" value="Unassembled WGS sequence"/>
</dbReference>
<proteinExistence type="predicted"/>